<comment type="caution">
    <text evidence="3">The sequence shown here is derived from an EMBL/GenBank/DDBJ whole genome shotgun (WGS) entry which is preliminary data.</text>
</comment>
<reference evidence="3 4" key="1">
    <citation type="journal article" date="2019" name="Int. J. Syst. Evol. Microbiol.">
        <title>The Global Catalogue of Microorganisms (GCM) 10K type strain sequencing project: providing services to taxonomists for standard genome sequencing and annotation.</title>
        <authorList>
            <consortium name="The Broad Institute Genomics Platform"/>
            <consortium name="The Broad Institute Genome Sequencing Center for Infectious Disease"/>
            <person name="Wu L."/>
            <person name="Ma J."/>
        </authorList>
    </citation>
    <scope>NUCLEOTIDE SEQUENCE [LARGE SCALE GENOMIC DNA]</scope>
    <source>
        <strain evidence="3 4">CGMCC 1.15824</strain>
    </source>
</reference>
<evidence type="ECO:0000313" key="4">
    <source>
        <dbReference type="Proteomes" id="UP001595925"/>
    </source>
</evidence>
<feature type="region of interest" description="Disordered" evidence="1">
    <location>
        <begin position="1"/>
        <end position="25"/>
    </location>
</feature>
<keyword evidence="2" id="KW-0812">Transmembrane</keyword>
<dbReference type="AlphaFoldDB" id="A0ABD5QLF0"/>
<gene>
    <name evidence="3" type="ORF">ACFPFO_19255</name>
</gene>
<dbReference type="Proteomes" id="UP001595925">
    <property type="component" value="Unassembled WGS sequence"/>
</dbReference>
<keyword evidence="4" id="KW-1185">Reference proteome</keyword>
<keyword evidence="2" id="KW-1133">Transmembrane helix</keyword>
<organism evidence="3 4">
    <name type="scientific">Saliphagus infecundisoli</name>
    <dbReference type="NCBI Taxonomy" id="1849069"/>
    <lineage>
        <taxon>Archaea</taxon>
        <taxon>Methanobacteriati</taxon>
        <taxon>Methanobacteriota</taxon>
        <taxon>Stenosarchaea group</taxon>
        <taxon>Halobacteria</taxon>
        <taxon>Halobacteriales</taxon>
        <taxon>Natrialbaceae</taxon>
        <taxon>Saliphagus</taxon>
    </lineage>
</organism>
<dbReference type="RefSeq" id="WP_114578262.1">
    <property type="nucleotide sequence ID" value="NZ_JAIVEF010000008.1"/>
</dbReference>
<feature type="transmembrane region" description="Helical" evidence="2">
    <location>
        <begin position="90"/>
        <end position="108"/>
    </location>
</feature>
<sequence length="143" mass="15480">MAHAREATTAAGSPPSSGGDAGTSITKTSLRTGGWLGYDEDALYVARDDRIKLRGEDVTRITLRVVEWDLVVMSLLLVGVGGYVSMTGNTLVGIGFAVVGALSLYRTYRKRYELEIRVEGGKSVTVYPAHPKRCHERLAGHLD</sequence>
<feature type="compositionally biased region" description="Low complexity" evidence="1">
    <location>
        <begin position="7"/>
        <end position="24"/>
    </location>
</feature>
<evidence type="ECO:0000256" key="2">
    <source>
        <dbReference type="SAM" id="Phobius"/>
    </source>
</evidence>
<accession>A0ABD5QLF0</accession>
<keyword evidence="2" id="KW-0472">Membrane</keyword>
<name>A0ABD5QLF0_9EURY</name>
<proteinExistence type="predicted"/>
<evidence type="ECO:0000313" key="3">
    <source>
        <dbReference type="EMBL" id="MFC4989859.1"/>
    </source>
</evidence>
<evidence type="ECO:0000256" key="1">
    <source>
        <dbReference type="SAM" id="MobiDB-lite"/>
    </source>
</evidence>
<dbReference type="EMBL" id="JBHSJG010000055">
    <property type="protein sequence ID" value="MFC4989859.1"/>
    <property type="molecule type" value="Genomic_DNA"/>
</dbReference>
<protein>
    <submittedName>
        <fullName evidence="3">Uncharacterized protein</fullName>
    </submittedName>
</protein>